<gene>
    <name evidence="1" type="ORF">HUW50_14150</name>
</gene>
<evidence type="ECO:0000313" key="2">
    <source>
        <dbReference type="Proteomes" id="UP000515490"/>
    </source>
</evidence>
<reference evidence="1 2" key="1">
    <citation type="submission" date="2020-06" db="EMBL/GenBank/DDBJ databases">
        <title>Metabacillus dokdonensis sp. nov., isolated from the rhizosphere of Elymus tsukushiensis, a plant native to the Dokdo Islands, Republic of Korea.</title>
        <authorList>
            <person name="Lee S.Y."/>
            <person name="Hwang Y.J."/>
            <person name="Son J.S."/>
            <person name="Ghim S.Y."/>
        </authorList>
    </citation>
    <scope>NUCLEOTIDE SEQUENCE [LARGE SCALE GENOMIC DNA]</scope>
    <source>
        <strain evidence="1 2">KUDC1714</strain>
    </source>
</reference>
<protein>
    <submittedName>
        <fullName evidence="1">Uncharacterized protein</fullName>
    </submittedName>
</protein>
<sequence length="62" mass="6759">MGSLKNIGKKLSKAGNEIAGATANLINGTVQDFHVLSYGARLFVLDYGLFCKNVPEIREIFD</sequence>
<keyword evidence="2" id="KW-1185">Reference proteome</keyword>
<evidence type="ECO:0000313" key="1">
    <source>
        <dbReference type="EMBL" id="QNF28520.1"/>
    </source>
</evidence>
<dbReference type="EMBL" id="CP055263">
    <property type="protein sequence ID" value="QNF28520.1"/>
    <property type="molecule type" value="Genomic_DNA"/>
</dbReference>
<name>A0ABX6S6I7_9BACI</name>
<dbReference type="Proteomes" id="UP000515490">
    <property type="component" value="Chromosome"/>
</dbReference>
<proteinExistence type="predicted"/>
<dbReference type="RefSeq" id="WP_185652948.1">
    <property type="nucleotide sequence ID" value="NZ_CP055263.1"/>
</dbReference>
<accession>A0ABX6S6I7</accession>
<organism evidence="1 2">
    <name type="scientific">Metabacillus elymi</name>
    <dbReference type="NCBI Taxonomy" id="2745198"/>
    <lineage>
        <taxon>Bacteria</taxon>
        <taxon>Bacillati</taxon>
        <taxon>Bacillota</taxon>
        <taxon>Bacilli</taxon>
        <taxon>Bacillales</taxon>
        <taxon>Bacillaceae</taxon>
        <taxon>Metabacillus</taxon>
    </lineage>
</organism>